<evidence type="ECO:0000259" key="8">
    <source>
        <dbReference type="PROSITE" id="PS51372"/>
    </source>
</evidence>
<dbReference type="Pfam" id="PF08279">
    <property type="entry name" value="HTH_11"/>
    <property type="match status" value="1"/>
</dbReference>
<comment type="caution">
    <text evidence="9">The sequence shown here is derived from an EMBL/GenBank/DDBJ whole genome shotgun (WGS) entry which is preliminary data.</text>
</comment>
<dbReference type="PANTHER" id="PTHR30185">
    <property type="entry name" value="CRYPTIC BETA-GLUCOSIDE BGL OPERON ANTITERMINATOR"/>
    <property type="match status" value="1"/>
</dbReference>
<keyword evidence="9" id="KW-0762">Sugar transport</keyword>
<evidence type="ECO:0000259" key="6">
    <source>
        <dbReference type="PROSITE" id="PS51094"/>
    </source>
</evidence>
<dbReference type="InterPro" id="IPR011608">
    <property type="entry name" value="PRD"/>
</dbReference>
<dbReference type="PROSITE" id="PS51372">
    <property type="entry name" value="PRD_2"/>
    <property type="match status" value="2"/>
</dbReference>
<keyword evidence="10" id="KW-1185">Reference proteome</keyword>
<dbReference type="InterPro" id="IPR016152">
    <property type="entry name" value="PTrfase/Anion_transptr"/>
</dbReference>
<evidence type="ECO:0000313" key="10">
    <source>
        <dbReference type="Proteomes" id="UP000075430"/>
    </source>
</evidence>
<evidence type="ECO:0000256" key="1">
    <source>
        <dbReference type="ARBA" id="ARBA00022679"/>
    </source>
</evidence>
<dbReference type="CDD" id="cd05568">
    <property type="entry name" value="PTS_IIB_bgl_like"/>
    <property type="match status" value="1"/>
</dbReference>
<evidence type="ECO:0000256" key="3">
    <source>
        <dbReference type="ARBA" id="ARBA00023015"/>
    </source>
</evidence>
<gene>
    <name evidence="9" type="ORF">AXI58_02750</name>
</gene>
<feature type="domain" description="PRD" evidence="8">
    <location>
        <begin position="299"/>
        <end position="406"/>
    </location>
</feature>
<dbReference type="Gene3D" id="1.10.10.10">
    <property type="entry name" value="Winged helix-like DNA-binding domain superfamily/Winged helix DNA-binding domain"/>
    <property type="match status" value="2"/>
</dbReference>
<evidence type="ECO:0000259" key="7">
    <source>
        <dbReference type="PROSITE" id="PS51099"/>
    </source>
</evidence>
<dbReference type="InterPro" id="IPR013196">
    <property type="entry name" value="HTH_11"/>
</dbReference>
<keyword evidence="1" id="KW-0808">Transferase</keyword>
<dbReference type="InterPro" id="IPR050661">
    <property type="entry name" value="BglG_antiterminators"/>
</dbReference>
<dbReference type="SUPFAM" id="SSF55804">
    <property type="entry name" value="Phoshotransferase/anion transport protein"/>
    <property type="match status" value="1"/>
</dbReference>
<proteinExistence type="predicted"/>
<dbReference type="Pfam" id="PF00359">
    <property type="entry name" value="PTS_EIIA_2"/>
    <property type="match status" value="1"/>
</dbReference>
<feature type="domain" description="PTS EIIB type-2" evidence="7">
    <location>
        <begin position="411"/>
        <end position="502"/>
    </location>
</feature>
<evidence type="ECO:0000313" key="9">
    <source>
        <dbReference type="EMBL" id="KXZ15201.1"/>
    </source>
</evidence>
<dbReference type="AlphaFoldDB" id="A0A150F3Y5"/>
<dbReference type="RefSeq" id="WP_061522864.1">
    <property type="nucleotide sequence ID" value="NZ_JARLZY010000006.1"/>
</dbReference>
<dbReference type="Gene3D" id="1.10.1790.10">
    <property type="entry name" value="PRD domain"/>
    <property type="match status" value="2"/>
</dbReference>
<name>A0A150F3Y5_9BACI</name>
<dbReference type="InterPro" id="IPR036095">
    <property type="entry name" value="PTS_EIIB-like_sf"/>
</dbReference>
<feature type="domain" description="PTS EIIA type-2" evidence="6">
    <location>
        <begin position="512"/>
        <end position="650"/>
    </location>
</feature>
<keyword evidence="3" id="KW-0805">Transcription regulation</keyword>
<dbReference type="SUPFAM" id="SSF63520">
    <property type="entry name" value="PTS-regulatory domain, PRD"/>
    <property type="match status" value="2"/>
</dbReference>
<dbReference type="GO" id="GO:0006355">
    <property type="term" value="P:regulation of DNA-templated transcription"/>
    <property type="evidence" value="ECO:0007669"/>
    <property type="project" value="InterPro"/>
</dbReference>
<accession>A0A150F3Y5</accession>
<keyword evidence="2" id="KW-0677">Repeat</keyword>
<keyword evidence="4" id="KW-0010">Activator</keyword>
<dbReference type="InterPro" id="IPR002178">
    <property type="entry name" value="PTS_EIIA_type-2_dom"/>
</dbReference>
<evidence type="ECO:0000256" key="5">
    <source>
        <dbReference type="ARBA" id="ARBA00023163"/>
    </source>
</evidence>
<dbReference type="PROSITE" id="PS51099">
    <property type="entry name" value="PTS_EIIB_TYPE_2"/>
    <property type="match status" value="1"/>
</dbReference>
<dbReference type="InterPro" id="IPR013011">
    <property type="entry name" value="PTS_EIIB_2"/>
</dbReference>
<evidence type="ECO:0000256" key="4">
    <source>
        <dbReference type="ARBA" id="ARBA00023159"/>
    </source>
</evidence>
<evidence type="ECO:0000256" key="2">
    <source>
        <dbReference type="ARBA" id="ARBA00022737"/>
    </source>
</evidence>
<dbReference type="SUPFAM" id="SSF52794">
    <property type="entry name" value="PTS system IIB component-like"/>
    <property type="match status" value="1"/>
</dbReference>
<dbReference type="Proteomes" id="UP000075430">
    <property type="component" value="Unassembled WGS sequence"/>
</dbReference>
<dbReference type="InterPro" id="IPR036634">
    <property type="entry name" value="PRD_sf"/>
</dbReference>
<dbReference type="Pfam" id="PF00874">
    <property type="entry name" value="PRD"/>
    <property type="match status" value="2"/>
</dbReference>
<dbReference type="OrthoDB" id="3175596at2"/>
<keyword evidence="9" id="KW-0813">Transport</keyword>
<organism evidence="9 10">
    <name type="scientific">Bacillus nakamurai</name>
    <dbReference type="NCBI Taxonomy" id="1793963"/>
    <lineage>
        <taxon>Bacteria</taxon>
        <taxon>Bacillati</taxon>
        <taxon>Bacillota</taxon>
        <taxon>Bacilli</taxon>
        <taxon>Bacillales</taxon>
        <taxon>Bacillaceae</taxon>
        <taxon>Bacillus</taxon>
    </lineage>
</organism>
<sequence>MKYMNSRQKEILYLLLSEPDDYLVVQDFADRIRCSEKTIRNDLKTIEDYLTEHSQAQLIRKPGLGVYLNIAEQERARLSQQLYNEHLTSGQRADEERMPQIAYDLLMNPKHVSAKEIAAQHFVNRSSIKKDLCAVEEWLKRFDLTLVSKQRLGLKIEGNEKNKRKALSRISDLADNTEFTSRFIKSKFLSHEADFVKKEIKSLQKKHSIYFTDETFESLLLHTLLTIRRIKMKQPISIPPRQLAAVKKKKEYQWTLACLKRLEPVFAIRFPEEEAVYLTLHILGGKVRYPLQKEEKNDLENSELPKVVRHLINRVSELKMLDFHKDQDLINGLNIHLNTVLKRLSYDLSVSNPMLNDIKKMYPYLFHLIIDVLEDINQTFDLHIPEEEAAYLTLHFQAAIERLHRNSEKHKKAIVVCHMGIGMSQLLRNKIERKFHQITVLACIAKADLAFFTKRHEDIDFVVSTTDLENITIPHIVVSPLLEPSDEKRLSVFMHQLDESHRQKQKTFKMLNDTTPFLVFLQQETEHRYKLIEQMSSALYEKGYVEKEYGVHAVMREKMSATNIGAGIAIPHANSKYIKQSAIAIATLKEPLDWGAEKVSLVFMLAVKHEDQNMTRQLFSELSYLSEQPAFIQKLTKESNVMTFLSYLNY</sequence>
<dbReference type="PROSITE" id="PS51094">
    <property type="entry name" value="PTS_EIIA_TYPE_2"/>
    <property type="match status" value="1"/>
</dbReference>
<dbReference type="Pfam" id="PF05043">
    <property type="entry name" value="Mga"/>
    <property type="match status" value="1"/>
</dbReference>
<dbReference type="GO" id="GO:0008982">
    <property type="term" value="F:protein-N(PI)-phosphohistidine-sugar phosphotransferase activity"/>
    <property type="evidence" value="ECO:0007669"/>
    <property type="project" value="InterPro"/>
</dbReference>
<dbReference type="Gene3D" id="3.40.930.10">
    <property type="entry name" value="Mannitol-specific EII, Chain A"/>
    <property type="match status" value="1"/>
</dbReference>
<reference evidence="10" key="1">
    <citation type="submission" date="2016-02" db="EMBL/GenBank/DDBJ databases">
        <authorList>
            <person name="Dunlap C."/>
        </authorList>
    </citation>
    <scope>NUCLEOTIDE SEQUENCE [LARGE SCALE GENOMIC DNA]</scope>
    <source>
        <strain evidence="10">NRRL B-41092</strain>
    </source>
</reference>
<protein>
    <submittedName>
        <fullName evidence="9">PTS sugar transporter subunit IIA</fullName>
    </submittedName>
</protein>
<dbReference type="PANTHER" id="PTHR30185:SF12">
    <property type="entry name" value="TRANSCRIPTIONAL REGULATOR MANR"/>
    <property type="match status" value="1"/>
</dbReference>
<keyword evidence="5" id="KW-0804">Transcription</keyword>
<dbReference type="CDD" id="cd00211">
    <property type="entry name" value="PTS_IIA_fru"/>
    <property type="match status" value="1"/>
</dbReference>
<dbReference type="Gene3D" id="3.40.50.2300">
    <property type="match status" value="1"/>
</dbReference>
<dbReference type="STRING" id="1793963.AXI58_02750"/>
<dbReference type="GO" id="GO:0009401">
    <property type="term" value="P:phosphoenolpyruvate-dependent sugar phosphotransferase system"/>
    <property type="evidence" value="ECO:0007669"/>
    <property type="project" value="InterPro"/>
</dbReference>
<dbReference type="EMBL" id="LSBA01000036">
    <property type="protein sequence ID" value="KXZ15201.1"/>
    <property type="molecule type" value="Genomic_DNA"/>
</dbReference>
<feature type="domain" description="PRD" evidence="8">
    <location>
        <begin position="187"/>
        <end position="292"/>
    </location>
</feature>
<dbReference type="InterPro" id="IPR036388">
    <property type="entry name" value="WH-like_DNA-bd_sf"/>
</dbReference>
<dbReference type="InterPro" id="IPR007737">
    <property type="entry name" value="Mga_HTH"/>
</dbReference>
<dbReference type="PROSITE" id="PS00372">
    <property type="entry name" value="PTS_EIIA_TYPE_2_HIS"/>
    <property type="match status" value="1"/>
</dbReference>